<dbReference type="KEGG" id="gbr:Gbro_0487"/>
<dbReference type="EMBL" id="CP001802">
    <property type="protein sequence ID" value="ACY19817.1"/>
    <property type="molecule type" value="Genomic_DNA"/>
</dbReference>
<reference evidence="4" key="1">
    <citation type="submission" date="2009-10" db="EMBL/GenBank/DDBJ databases">
        <title>The complete chromosome of Gordonia bronchialis DSM 43247.</title>
        <authorList>
            <consortium name="US DOE Joint Genome Institute (JGI-PGF)"/>
            <person name="Lucas S."/>
            <person name="Copeland A."/>
            <person name="Lapidus A."/>
            <person name="Glavina del Rio T."/>
            <person name="Dalin E."/>
            <person name="Tice H."/>
            <person name="Bruce D."/>
            <person name="Goodwin L."/>
            <person name="Pitluck S."/>
            <person name="Kyrpides N."/>
            <person name="Mavromatis K."/>
            <person name="Ivanova N."/>
            <person name="Ovchinnikova G."/>
            <person name="Saunders E."/>
            <person name="Brettin T."/>
            <person name="Detter J.C."/>
            <person name="Han C."/>
            <person name="Larimer F."/>
            <person name="Land M."/>
            <person name="Hauser L."/>
            <person name="Markowitz V."/>
            <person name="Cheng J.-F."/>
            <person name="Hugenholtz P."/>
            <person name="Woyke T."/>
            <person name="Wu D."/>
            <person name="Jando M."/>
            <person name="Schneider S."/>
            <person name="Goeker M."/>
            <person name="Klenk H.-P."/>
            <person name="Eisen J.A."/>
        </authorList>
    </citation>
    <scope>NUCLEOTIDE SEQUENCE [LARGE SCALE GENOMIC DNA]</scope>
    <source>
        <strain evidence="4">ATCC 25592 / DSM 43247 / BCRC 13721 / JCM 3198 / KCTC 3076 / NBRC 16047 / NCTC 10667</strain>
    </source>
</reference>
<name>D0LDJ7_GORB4</name>
<dbReference type="HOGENOM" id="CLU_1088876_0_0_11"/>
<dbReference type="RefSeq" id="WP_012832406.1">
    <property type="nucleotide sequence ID" value="NC_013441.1"/>
</dbReference>
<feature type="domain" description="Transcription regulator HTH AraC- type ligand binding" evidence="2">
    <location>
        <begin position="49"/>
        <end position="194"/>
    </location>
</feature>
<dbReference type="InterPro" id="IPR035418">
    <property type="entry name" value="AraC-bd_2"/>
</dbReference>
<sequence length="255" mass="27970">MNQSRPGLSPDVLEYWRRAIGVDHPLGSNPSRQIRFRGADALDGHIALLHIEPEDPEGFEQIAYWVPLTHIQACCILQTPTRTRRTPDLIREFPSNDLIIAVHSMGSVTGRVNGFEYACRPGQLTVTDNRLPYDVTGHGVTDPTGIWVPAALLGADIAAGATVPPIPRDTPLTRACAALVVGLAKDVAARGDEIDDDTELAAVEVGSGRQTAASPRPRSTHERRRRARQRSLRHDRYVTRCTAANSRCAHRLSVR</sequence>
<proteinExistence type="predicted"/>
<dbReference type="Proteomes" id="UP000001219">
    <property type="component" value="Chromosome"/>
</dbReference>
<evidence type="ECO:0000259" key="2">
    <source>
        <dbReference type="Pfam" id="PF14525"/>
    </source>
</evidence>
<keyword evidence="4" id="KW-1185">Reference proteome</keyword>
<reference evidence="3 4" key="2">
    <citation type="journal article" date="2010" name="Stand. Genomic Sci.">
        <title>Complete genome sequence of Gordonia bronchialis type strain (3410).</title>
        <authorList>
            <person name="Ivanova N."/>
            <person name="Sikorski J."/>
            <person name="Jando M."/>
            <person name="Lapidus A."/>
            <person name="Nolan M."/>
            <person name="Lucas S."/>
            <person name="Del Rio T.G."/>
            <person name="Tice H."/>
            <person name="Copeland A."/>
            <person name="Cheng J.F."/>
            <person name="Chen F."/>
            <person name="Bruce D."/>
            <person name="Goodwin L."/>
            <person name="Pitluck S."/>
            <person name="Mavromatis K."/>
            <person name="Ovchinnikova G."/>
            <person name="Pati A."/>
            <person name="Chen A."/>
            <person name="Palaniappan K."/>
            <person name="Land M."/>
            <person name="Hauser L."/>
            <person name="Chang Y.J."/>
            <person name="Jeffries C.D."/>
            <person name="Chain P."/>
            <person name="Saunders E."/>
            <person name="Han C."/>
            <person name="Detter J.C."/>
            <person name="Brettin T."/>
            <person name="Rohde M."/>
            <person name="Goker M."/>
            <person name="Bristow J."/>
            <person name="Eisen J.A."/>
            <person name="Markowitz V."/>
            <person name="Hugenholtz P."/>
            <person name="Klenk H.P."/>
            <person name="Kyrpides N.C."/>
        </authorList>
    </citation>
    <scope>NUCLEOTIDE SEQUENCE [LARGE SCALE GENOMIC DNA]</scope>
    <source>
        <strain evidence="4">ATCC 25592 / DSM 43247 / BCRC 13721 / JCM 3198 / KCTC 3076 / NBRC 16047 / NCTC 10667</strain>
    </source>
</reference>
<evidence type="ECO:0000256" key="1">
    <source>
        <dbReference type="SAM" id="MobiDB-lite"/>
    </source>
</evidence>
<dbReference type="AlphaFoldDB" id="D0LDJ7"/>
<dbReference type="Pfam" id="PF14525">
    <property type="entry name" value="AraC_binding_2"/>
    <property type="match status" value="1"/>
</dbReference>
<feature type="compositionally biased region" description="Basic residues" evidence="1">
    <location>
        <begin position="221"/>
        <end position="231"/>
    </location>
</feature>
<accession>D0LDJ7</accession>
<gene>
    <name evidence="3" type="ordered locus">Gbro_0487</name>
</gene>
<evidence type="ECO:0000313" key="4">
    <source>
        <dbReference type="Proteomes" id="UP000001219"/>
    </source>
</evidence>
<organism evidence="3 4">
    <name type="scientific">Gordonia bronchialis (strain ATCC 25592 / DSM 43247 / BCRC 13721 / JCM 3198 / KCTC 3076 / NBRC 16047 / NCTC 10667)</name>
    <name type="common">Rhodococcus bronchialis</name>
    <dbReference type="NCBI Taxonomy" id="526226"/>
    <lineage>
        <taxon>Bacteria</taxon>
        <taxon>Bacillati</taxon>
        <taxon>Actinomycetota</taxon>
        <taxon>Actinomycetes</taxon>
        <taxon>Mycobacteriales</taxon>
        <taxon>Gordoniaceae</taxon>
        <taxon>Gordonia</taxon>
    </lineage>
</organism>
<protein>
    <recommendedName>
        <fullName evidence="2">Transcription regulator HTH AraC- type ligand binding domain-containing protein</fullName>
    </recommendedName>
</protein>
<dbReference type="eggNOG" id="COG2207">
    <property type="taxonomic scope" value="Bacteria"/>
</dbReference>
<evidence type="ECO:0000313" key="3">
    <source>
        <dbReference type="EMBL" id="ACY19817.1"/>
    </source>
</evidence>
<feature type="region of interest" description="Disordered" evidence="1">
    <location>
        <begin position="205"/>
        <end position="233"/>
    </location>
</feature>